<dbReference type="InterPro" id="IPR002501">
    <property type="entry name" value="PsdUridine_synth_N"/>
</dbReference>
<dbReference type="GO" id="GO:0006400">
    <property type="term" value="P:tRNA modification"/>
    <property type="evidence" value="ECO:0007669"/>
    <property type="project" value="TreeGrafter"/>
</dbReference>
<evidence type="ECO:0000256" key="16">
    <source>
        <dbReference type="ARBA" id="ARBA00079278"/>
    </source>
</evidence>
<comment type="function">
    <text evidence="14">Pseudouridine synthase that catalyzes pseudouridylation of mRNAs and tRNAs. Mediates pseudouridylation of mRNAs with the consensus sequence 5'-GUUCNANNC-3', harboring a stem-loop structure. Constitutes the major pseudouridine synthase acting on mRNAs. Also catalyzes pseudouridylation of some tRNAs, including synthesis of pseudouridine(55) from uracil-55, in the psi GC loop of a subset of tRNAs. Promotes the processing of pri-let-7 microRNAs (pri-miRNAs) independently of its RNA pseudouridylate synthase activity. Acts by binding to the stem-loop structure on pri-let-7, preventing LIN28-binding (LIN28A and/or LIN28B), thereby enhancing the interaction between pri-let-7 and the microprocessor DGCR8, which mediates miRNA maturation.</text>
</comment>
<evidence type="ECO:0000256" key="7">
    <source>
        <dbReference type="ARBA" id="ARBA00022664"/>
    </source>
</evidence>
<keyword evidence="21" id="KW-1185">Reference proteome</keyword>
<keyword evidence="10" id="KW-0413">Isomerase</keyword>
<keyword evidence="6" id="KW-0963">Cytoplasm</keyword>
<comment type="catalytic activity">
    <reaction evidence="12">
        <text>a uridine in tRNA = a pseudouridine in tRNA</text>
        <dbReference type="Rhea" id="RHEA:54572"/>
        <dbReference type="Rhea" id="RHEA-COMP:13339"/>
        <dbReference type="Rhea" id="RHEA-COMP:13934"/>
        <dbReference type="ChEBI" id="CHEBI:65314"/>
        <dbReference type="ChEBI" id="CHEBI:65315"/>
    </reaction>
</comment>
<evidence type="ECO:0000256" key="5">
    <source>
        <dbReference type="ARBA" id="ARBA00012787"/>
    </source>
</evidence>
<feature type="domain" description="Pseudouridine synthase II N-terminal" evidence="19">
    <location>
        <begin position="86"/>
        <end position="233"/>
    </location>
</feature>
<evidence type="ECO:0000259" key="19">
    <source>
        <dbReference type="Pfam" id="PF01509"/>
    </source>
</evidence>
<organism evidence="20 21">
    <name type="scientific">Pavo cristatus</name>
    <name type="common">Indian peafowl</name>
    <name type="synonym">Blue peafowl</name>
    <dbReference type="NCBI Taxonomy" id="9049"/>
    <lineage>
        <taxon>Eukaryota</taxon>
        <taxon>Metazoa</taxon>
        <taxon>Chordata</taxon>
        <taxon>Craniata</taxon>
        <taxon>Vertebrata</taxon>
        <taxon>Euteleostomi</taxon>
        <taxon>Archelosauria</taxon>
        <taxon>Archosauria</taxon>
        <taxon>Dinosauria</taxon>
        <taxon>Saurischia</taxon>
        <taxon>Theropoda</taxon>
        <taxon>Coelurosauria</taxon>
        <taxon>Aves</taxon>
        <taxon>Neognathae</taxon>
        <taxon>Galloanserae</taxon>
        <taxon>Galliformes</taxon>
        <taxon>Phasianidae</taxon>
        <taxon>Phasianinae</taxon>
        <taxon>Pavo</taxon>
    </lineage>
</organism>
<comment type="similarity">
    <text evidence="4">Belongs to the pseudouridine synthase TruB family.</text>
</comment>
<dbReference type="Proteomes" id="UP000694428">
    <property type="component" value="Unplaced"/>
</dbReference>
<keyword evidence="8" id="KW-0819">tRNA processing</keyword>
<evidence type="ECO:0000256" key="10">
    <source>
        <dbReference type="ARBA" id="ARBA00023235"/>
    </source>
</evidence>
<dbReference type="GO" id="GO:0003723">
    <property type="term" value="F:RNA binding"/>
    <property type="evidence" value="ECO:0007669"/>
    <property type="project" value="InterPro"/>
</dbReference>
<feature type="region of interest" description="Disordered" evidence="18">
    <location>
        <begin position="1"/>
        <end position="24"/>
    </location>
</feature>
<dbReference type="Ensembl" id="ENSPSTT00000026648.1">
    <property type="protein sequence ID" value="ENSPSTP00000025326.1"/>
    <property type="gene ID" value="ENSPSTG00000018618.1"/>
</dbReference>
<dbReference type="Pfam" id="PF01509">
    <property type="entry name" value="TruB_N"/>
    <property type="match status" value="1"/>
</dbReference>
<evidence type="ECO:0000256" key="2">
    <source>
        <dbReference type="ARBA" id="ARBA00004123"/>
    </source>
</evidence>
<dbReference type="GO" id="GO:0160148">
    <property type="term" value="F:tRNA pseudouridine(55) synthase activity"/>
    <property type="evidence" value="ECO:0007669"/>
    <property type="project" value="UniProtKB-EC"/>
</dbReference>
<evidence type="ECO:0000256" key="8">
    <source>
        <dbReference type="ARBA" id="ARBA00022694"/>
    </source>
</evidence>
<dbReference type="InterPro" id="IPR014780">
    <property type="entry name" value="tRNA_psdUridine_synth_TruB"/>
</dbReference>
<dbReference type="PANTHER" id="PTHR13767:SF2">
    <property type="entry name" value="PSEUDOURIDYLATE SYNTHASE TRUB1"/>
    <property type="match status" value="1"/>
</dbReference>
<dbReference type="Gene3D" id="3.30.2350.10">
    <property type="entry name" value="Pseudouridine synthase"/>
    <property type="match status" value="1"/>
</dbReference>
<dbReference type="GO" id="GO:0006397">
    <property type="term" value="P:mRNA processing"/>
    <property type="evidence" value="ECO:0007669"/>
    <property type="project" value="UniProtKB-KW"/>
</dbReference>
<evidence type="ECO:0000256" key="17">
    <source>
        <dbReference type="ARBA" id="ARBA00079906"/>
    </source>
</evidence>
<dbReference type="InterPro" id="IPR020103">
    <property type="entry name" value="PsdUridine_synth_cat_dom_sf"/>
</dbReference>
<keyword evidence="7" id="KW-0507">mRNA processing</keyword>
<evidence type="ECO:0000256" key="3">
    <source>
        <dbReference type="ARBA" id="ARBA00004514"/>
    </source>
</evidence>
<evidence type="ECO:0000256" key="6">
    <source>
        <dbReference type="ARBA" id="ARBA00022490"/>
    </source>
</evidence>
<proteinExistence type="inferred from homology"/>
<name>A0A8C9G567_PAVCR</name>
<evidence type="ECO:0000256" key="13">
    <source>
        <dbReference type="ARBA" id="ARBA00051710"/>
    </source>
</evidence>
<protein>
    <recommendedName>
        <fullName evidence="15">Pseudouridylate synthase TRUB1</fullName>
        <ecNumber evidence="5">5.4.99.25</ecNumber>
    </recommendedName>
    <alternativeName>
        <fullName evidence="16">TruB pseudouridine synthase homolog 1</fullName>
    </alternativeName>
    <alternativeName>
        <fullName evidence="17">tRNA pseudouridine 55 synthase TRUB1</fullName>
    </alternativeName>
</protein>
<comment type="subcellular location">
    <subcellularLocation>
        <location evidence="3">Cytoplasm</location>
        <location evidence="3">Cytosol</location>
    </subcellularLocation>
    <subcellularLocation>
        <location evidence="2">Nucleus</location>
    </subcellularLocation>
</comment>
<evidence type="ECO:0000256" key="4">
    <source>
        <dbReference type="ARBA" id="ARBA00008999"/>
    </source>
</evidence>
<keyword evidence="9" id="KW-0007">Acetylation</keyword>
<keyword evidence="11" id="KW-0539">Nucleus</keyword>
<reference evidence="20" key="1">
    <citation type="submission" date="2025-08" db="UniProtKB">
        <authorList>
            <consortium name="Ensembl"/>
        </authorList>
    </citation>
    <scope>IDENTIFICATION</scope>
</reference>
<dbReference type="GO" id="GO:0005829">
    <property type="term" value="C:cytosol"/>
    <property type="evidence" value="ECO:0007669"/>
    <property type="project" value="UniProtKB-SubCell"/>
</dbReference>
<evidence type="ECO:0000256" key="18">
    <source>
        <dbReference type="SAM" id="MobiDB-lite"/>
    </source>
</evidence>
<dbReference type="FunFam" id="3.30.2350.10:FF:000013">
    <property type="entry name" value="TruB pseudouridine synthase family member 1"/>
    <property type="match status" value="1"/>
</dbReference>
<comment type="catalytic activity">
    <reaction evidence="13">
        <text>uridine(55) in tRNA = pseudouridine(55) in tRNA</text>
        <dbReference type="Rhea" id="RHEA:42532"/>
        <dbReference type="Rhea" id="RHEA-COMP:10101"/>
        <dbReference type="Rhea" id="RHEA-COMP:10102"/>
        <dbReference type="ChEBI" id="CHEBI:65314"/>
        <dbReference type="ChEBI" id="CHEBI:65315"/>
        <dbReference type="EC" id="5.4.99.25"/>
    </reaction>
    <physiologicalReaction direction="left-to-right" evidence="13">
        <dbReference type="Rhea" id="RHEA:42533"/>
    </physiologicalReaction>
</comment>
<dbReference type="EC" id="5.4.99.25" evidence="5"/>
<evidence type="ECO:0000256" key="12">
    <source>
        <dbReference type="ARBA" id="ARBA00036943"/>
    </source>
</evidence>
<accession>A0A8C9G567</accession>
<comment type="catalytic activity">
    <reaction evidence="1">
        <text>a uridine in mRNA = a pseudouridine in mRNA</text>
        <dbReference type="Rhea" id="RHEA:56644"/>
        <dbReference type="Rhea" id="RHEA-COMP:14658"/>
        <dbReference type="Rhea" id="RHEA-COMP:14659"/>
        <dbReference type="ChEBI" id="CHEBI:65314"/>
        <dbReference type="ChEBI" id="CHEBI:65315"/>
    </reaction>
</comment>
<dbReference type="GO" id="GO:0005634">
    <property type="term" value="C:nucleus"/>
    <property type="evidence" value="ECO:0007669"/>
    <property type="project" value="UniProtKB-SubCell"/>
</dbReference>
<dbReference type="SUPFAM" id="SSF55120">
    <property type="entry name" value="Pseudouridine synthase"/>
    <property type="match status" value="1"/>
</dbReference>
<evidence type="ECO:0000256" key="1">
    <source>
        <dbReference type="ARBA" id="ARBA00001166"/>
    </source>
</evidence>
<evidence type="ECO:0000256" key="11">
    <source>
        <dbReference type="ARBA" id="ARBA00023242"/>
    </source>
</evidence>
<evidence type="ECO:0000256" key="14">
    <source>
        <dbReference type="ARBA" id="ARBA00059404"/>
    </source>
</evidence>
<sequence length="313" mass="34323">CSSFQQPLVRSSPAWPPPAAPPIRTEDYVSQRPLGGGAEGVSAEKLFSLSGLFAVYKPKGPTSAAVLNLLKERLLAEAGVQTKDNKRKRQALKIGHGGTLDSAATGVLGNEKYKYSHRTSMEDASKYTAIGLLGRATDTLDATGKVTEEKPYDQVTKKDLENVLQKFTGDIMQVPPLYSALKKDGERLSTLMKRGEAVEAKPARPVRVYSLSLQQFQPPLFTLDVECGGGFYVRSLVSDIGKELSTCASIQELTRTKHGPFTLEEHALHEDRWTIDEIARSLEHCMSLFPGEQSHKKFKTELPGETAVSCEDK</sequence>
<evidence type="ECO:0000313" key="21">
    <source>
        <dbReference type="Proteomes" id="UP000694428"/>
    </source>
</evidence>
<evidence type="ECO:0000256" key="15">
    <source>
        <dbReference type="ARBA" id="ARBA00067538"/>
    </source>
</evidence>
<dbReference type="PANTHER" id="PTHR13767">
    <property type="entry name" value="TRNA-PSEUDOURIDINE SYNTHASE"/>
    <property type="match status" value="1"/>
</dbReference>
<evidence type="ECO:0000256" key="9">
    <source>
        <dbReference type="ARBA" id="ARBA00022990"/>
    </source>
</evidence>
<dbReference type="AlphaFoldDB" id="A0A8C9G567"/>
<evidence type="ECO:0000313" key="20">
    <source>
        <dbReference type="Ensembl" id="ENSPSTP00000025326.1"/>
    </source>
</evidence>
<dbReference type="GO" id="GO:1990481">
    <property type="term" value="P:mRNA pseudouridine synthesis"/>
    <property type="evidence" value="ECO:0007669"/>
    <property type="project" value="TreeGrafter"/>
</dbReference>
<dbReference type="NCBIfam" id="TIGR00431">
    <property type="entry name" value="TruB"/>
    <property type="match status" value="1"/>
</dbReference>
<reference evidence="20" key="2">
    <citation type="submission" date="2025-09" db="UniProtKB">
        <authorList>
            <consortium name="Ensembl"/>
        </authorList>
    </citation>
    <scope>IDENTIFICATION</scope>
</reference>